<dbReference type="Pfam" id="PF06293">
    <property type="entry name" value="Kdo"/>
    <property type="match status" value="1"/>
</dbReference>
<gene>
    <name evidence="11" type="ORF">g.24362</name>
</gene>
<evidence type="ECO:0000256" key="7">
    <source>
        <dbReference type="ARBA" id="ARBA00022840"/>
    </source>
</evidence>
<evidence type="ECO:0000256" key="8">
    <source>
        <dbReference type="ARBA" id="ARBA00047899"/>
    </source>
</evidence>
<evidence type="ECO:0000256" key="2">
    <source>
        <dbReference type="ARBA" id="ARBA00012513"/>
    </source>
</evidence>
<dbReference type="SUPFAM" id="SSF56112">
    <property type="entry name" value="Protein kinase-like (PK-like)"/>
    <property type="match status" value="1"/>
</dbReference>
<evidence type="ECO:0000256" key="5">
    <source>
        <dbReference type="ARBA" id="ARBA00022741"/>
    </source>
</evidence>
<keyword evidence="6" id="KW-0418">Kinase</keyword>
<sequence>MGSAIAKLHKNGIVHGDLTTSNMLVREDEKGLVSTLFLIDFGLSQSDASPEDKGVDLYVLERALISTHKNADEIFKLILETYTKIYKKGGCPEVLSKLEEVRARGRKRTMVG</sequence>
<evidence type="ECO:0000256" key="3">
    <source>
        <dbReference type="ARBA" id="ARBA00022679"/>
    </source>
</evidence>
<dbReference type="GO" id="GO:0005524">
    <property type="term" value="F:ATP binding"/>
    <property type="evidence" value="ECO:0007669"/>
    <property type="project" value="UniProtKB-KW"/>
</dbReference>
<keyword evidence="7" id="KW-0067">ATP-binding</keyword>
<dbReference type="InterPro" id="IPR011009">
    <property type="entry name" value="Kinase-like_dom_sf"/>
</dbReference>
<proteinExistence type="inferred from homology"/>
<dbReference type="EC" id="2.7.11.1" evidence="2"/>
<name>A0A1B6M2S2_9HEMI</name>
<comment type="catalytic activity">
    <reaction evidence="8">
        <text>L-threonyl-[protein] + ATP = O-phospho-L-threonyl-[protein] + ADP + H(+)</text>
        <dbReference type="Rhea" id="RHEA:46608"/>
        <dbReference type="Rhea" id="RHEA-COMP:11060"/>
        <dbReference type="Rhea" id="RHEA-COMP:11605"/>
        <dbReference type="ChEBI" id="CHEBI:15378"/>
        <dbReference type="ChEBI" id="CHEBI:30013"/>
        <dbReference type="ChEBI" id="CHEBI:30616"/>
        <dbReference type="ChEBI" id="CHEBI:61977"/>
        <dbReference type="ChEBI" id="CHEBI:456216"/>
        <dbReference type="EC" id="2.7.11.1"/>
    </reaction>
</comment>
<dbReference type="PANTHER" id="PTHR12209">
    <property type="entry name" value="NON-SPECIFIC SERINE/THREONINE PROTEIN KINASE"/>
    <property type="match status" value="1"/>
</dbReference>
<dbReference type="PROSITE" id="PS00109">
    <property type="entry name" value="PROTEIN_KINASE_TYR"/>
    <property type="match status" value="1"/>
</dbReference>
<comment type="similarity">
    <text evidence="1">Belongs to the protein kinase superfamily. BUD32 family.</text>
</comment>
<dbReference type="GO" id="GO:0004674">
    <property type="term" value="F:protein serine/threonine kinase activity"/>
    <property type="evidence" value="ECO:0007669"/>
    <property type="project" value="UniProtKB-EC"/>
</dbReference>
<keyword evidence="4" id="KW-0819">tRNA processing</keyword>
<organism evidence="11">
    <name type="scientific">Graphocephala atropunctata</name>
    <dbReference type="NCBI Taxonomy" id="36148"/>
    <lineage>
        <taxon>Eukaryota</taxon>
        <taxon>Metazoa</taxon>
        <taxon>Ecdysozoa</taxon>
        <taxon>Arthropoda</taxon>
        <taxon>Hexapoda</taxon>
        <taxon>Insecta</taxon>
        <taxon>Pterygota</taxon>
        <taxon>Neoptera</taxon>
        <taxon>Paraneoptera</taxon>
        <taxon>Hemiptera</taxon>
        <taxon>Auchenorrhyncha</taxon>
        <taxon>Membracoidea</taxon>
        <taxon>Cicadellidae</taxon>
        <taxon>Cicadellinae</taxon>
        <taxon>Cicadellini</taxon>
        <taxon>Graphocephala</taxon>
    </lineage>
</organism>
<dbReference type="PANTHER" id="PTHR12209:SF0">
    <property type="entry name" value="EKC_KEOPS COMPLEX SUBUNIT TP53RK"/>
    <property type="match status" value="1"/>
</dbReference>
<keyword evidence="3" id="KW-0808">Transferase</keyword>
<evidence type="ECO:0000259" key="10">
    <source>
        <dbReference type="PROSITE" id="PS50011"/>
    </source>
</evidence>
<comment type="catalytic activity">
    <reaction evidence="9">
        <text>L-seryl-[protein] + ATP = O-phospho-L-seryl-[protein] + ADP + H(+)</text>
        <dbReference type="Rhea" id="RHEA:17989"/>
        <dbReference type="Rhea" id="RHEA-COMP:9863"/>
        <dbReference type="Rhea" id="RHEA-COMP:11604"/>
        <dbReference type="ChEBI" id="CHEBI:15378"/>
        <dbReference type="ChEBI" id="CHEBI:29999"/>
        <dbReference type="ChEBI" id="CHEBI:30616"/>
        <dbReference type="ChEBI" id="CHEBI:83421"/>
        <dbReference type="ChEBI" id="CHEBI:456216"/>
        <dbReference type="EC" id="2.7.11.1"/>
    </reaction>
</comment>
<dbReference type="AlphaFoldDB" id="A0A1B6M2S2"/>
<dbReference type="GO" id="GO:0005829">
    <property type="term" value="C:cytosol"/>
    <property type="evidence" value="ECO:0007669"/>
    <property type="project" value="TreeGrafter"/>
</dbReference>
<dbReference type="InterPro" id="IPR008266">
    <property type="entry name" value="Tyr_kinase_AS"/>
</dbReference>
<evidence type="ECO:0000256" key="9">
    <source>
        <dbReference type="ARBA" id="ARBA00048679"/>
    </source>
</evidence>
<accession>A0A1B6M2S2</accession>
<evidence type="ECO:0000256" key="6">
    <source>
        <dbReference type="ARBA" id="ARBA00022777"/>
    </source>
</evidence>
<protein>
    <recommendedName>
        <fullName evidence="2">non-specific serine/threonine protein kinase</fullName>
        <ecNumber evidence="2">2.7.11.1</ecNumber>
    </recommendedName>
</protein>
<keyword evidence="5" id="KW-0547">Nucleotide-binding</keyword>
<dbReference type="GO" id="GO:0008033">
    <property type="term" value="P:tRNA processing"/>
    <property type="evidence" value="ECO:0007669"/>
    <property type="project" value="UniProtKB-KW"/>
</dbReference>
<evidence type="ECO:0000256" key="1">
    <source>
        <dbReference type="ARBA" id="ARBA00010630"/>
    </source>
</evidence>
<reference evidence="11" key="1">
    <citation type="submission" date="2015-11" db="EMBL/GenBank/DDBJ databases">
        <title>De novo transcriptome assembly of four potential Pierce s Disease insect vectors from Arizona vineyards.</title>
        <authorList>
            <person name="Tassone E.E."/>
        </authorList>
    </citation>
    <scope>NUCLEOTIDE SEQUENCE</scope>
</reference>
<dbReference type="FunFam" id="1.10.510.10:FF:000323">
    <property type="entry name" value="TP53-regulating kinase, putative"/>
    <property type="match status" value="1"/>
</dbReference>
<feature type="domain" description="Protein kinase" evidence="10">
    <location>
        <begin position="1"/>
        <end position="112"/>
    </location>
</feature>
<dbReference type="PROSITE" id="PS50011">
    <property type="entry name" value="PROTEIN_KINASE_DOM"/>
    <property type="match status" value="1"/>
</dbReference>
<dbReference type="Gene3D" id="1.10.510.10">
    <property type="entry name" value="Transferase(Phosphotransferase) domain 1"/>
    <property type="match status" value="1"/>
</dbReference>
<evidence type="ECO:0000256" key="4">
    <source>
        <dbReference type="ARBA" id="ARBA00022694"/>
    </source>
</evidence>
<dbReference type="InterPro" id="IPR000719">
    <property type="entry name" value="Prot_kinase_dom"/>
</dbReference>
<dbReference type="EMBL" id="GEBQ01009779">
    <property type="protein sequence ID" value="JAT30198.1"/>
    <property type="molecule type" value="Transcribed_RNA"/>
</dbReference>
<evidence type="ECO:0000313" key="11">
    <source>
        <dbReference type="EMBL" id="JAT30198.1"/>
    </source>
</evidence>